<name>A0ABU2U4M8_9ACTN</name>
<keyword evidence="6" id="KW-0051">Antiviral defense</keyword>
<evidence type="ECO:0000313" key="11">
    <source>
        <dbReference type="Proteomes" id="UP001183809"/>
    </source>
</evidence>
<keyword evidence="5 8" id="KW-1133">Transmembrane helix</keyword>
<evidence type="ECO:0000256" key="4">
    <source>
        <dbReference type="ARBA" id="ARBA00022741"/>
    </source>
</evidence>
<evidence type="ECO:0000256" key="3">
    <source>
        <dbReference type="ARBA" id="ARBA00022692"/>
    </source>
</evidence>
<keyword evidence="3 8" id="KW-0812">Transmembrane</keyword>
<evidence type="ECO:0000256" key="8">
    <source>
        <dbReference type="SAM" id="Phobius"/>
    </source>
</evidence>
<feature type="transmembrane region" description="Helical" evidence="8">
    <location>
        <begin position="145"/>
        <end position="163"/>
    </location>
</feature>
<evidence type="ECO:0000256" key="1">
    <source>
        <dbReference type="ARBA" id="ARBA00004236"/>
    </source>
</evidence>
<keyword evidence="7 8" id="KW-0472">Membrane</keyword>
<feature type="transmembrane region" description="Helical" evidence="8">
    <location>
        <begin position="28"/>
        <end position="47"/>
    </location>
</feature>
<feature type="domain" description="Pycsar effector protein" evidence="9">
    <location>
        <begin position="10"/>
        <end position="162"/>
    </location>
</feature>
<evidence type="ECO:0000259" key="9">
    <source>
        <dbReference type="Pfam" id="PF18967"/>
    </source>
</evidence>
<keyword evidence="4" id="KW-0547">Nucleotide-binding</keyword>
<accession>A0ABU2U4M8</accession>
<organism evidence="10 11">
    <name type="scientific">Streptomyces gibsoniae</name>
    <dbReference type="NCBI Taxonomy" id="3075529"/>
    <lineage>
        <taxon>Bacteria</taxon>
        <taxon>Bacillati</taxon>
        <taxon>Actinomycetota</taxon>
        <taxon>Actinomycetes</taxon>
        <taxon>Kitasatosporales</taxon>
        <taxon>Streptomycetaceae</taxon>
        <taxon>Streptomyces</taxon>
    </lineage>
</organism>
<evidence type="ECO:0000256" key="2">
    <source>
        <dbReference type="ARBA" id="ARBA00022475"/>
    </source>
</evidence>
<gene>
    <name evidence="10" type="ORF">RM764_34095</name>
</gene>
<dbReference type="InterPro" id="IPR043760">
    <property type="entry name" value="PycTM_dom"/>
</dbReference>
<reference evidence="11" key="1">
    <citation type="submission" date="2023-07" db="EMBL/GenBank/DDBJ databases">
        <title>30 novel species of actinomycetes from the DSMZ collection.</title>
        <authorList>
            <person name="Nouioui I."/>
        </authorList>
    </citation>
    <scope>NUCLEOTIDE SEQUENCE [LARGE SCALE GENOMIC DNA]</scope>
    <source>
        <strain evidence="11">DSM 41699</strain>
    </source>
</reference>
<comment type="subcellular location">
    <subcellularLocation>
        <location evidence="1">Cell membrane</location>
    </subcellularLocation>
</comment>
<sequence length="164" mass="17786">MSSQEARETAWKVHGAVMDWTGKVDAKAAFALTLESAILAGVAAVAASDHRFARQGGAVGVLLWLGVTLLVVGTALAVLVVTPRVRSKHVATEASTNFIFFGHLQYWTPQDLEQSLESQDPLPMLSRQLVVTSKIAWRKHVYVKWSFQLAAVGGLLVLLAFMVS</sequence>
<feature type="transmembrane region" description="Helical" evidence="8">
    <location>
        <begin position="59"/>
        <end position="81"/>
    </location>
</feature>
<evidence type="ECO:0000256" key="5">
    <source>
        <dbReference type="ARBA" id="ARBA00022989"/>
    </source>
</evidence>
<proteinExistence type="predicted"/>
<keyword evidence="2" id="KW-1003">Cell membrane</keyword>
<evidence type="ECO:0000256" key="6">
    <source>
        <dbReference type="ARBA" id="ARBA00023118"/>
    </source>
</evidence>
<evidence type="ECO:0000256" key="7">
    <source>
        <dbReference type="ARBA" id="ARBA00023136"/>
    </source>
</evidence>
<dbReference type="EMBL" id="JAVREY010000063">
    <property type="protein sequence ID" value="MDT0467967.1"/>
    <property type="molecule type" value="Genomic_DNA"/>
</dbReference>
<evidence type="ECO:0000313" key="10">
    <source>
        <dbReference type="EMBL" id="MDT0467967.1"/>
    </source>
</evidence>
<comment type="caution">
    <text evidence="10">The sequence shown here is derived from an EMBL/GenBank/DDBJ whole genome shotgun (WGS) entry which is preliminary data.</text>
</comment>
<protein>
    <submittedName>
        <fullName evidence="10">DUF5706 domain-containing protein</fullName>
    </submittedName>
</protein>
<dbReference type="Proteomes" id="UP001183809">
    <property type="component" value="Unassembled WGS sequence"/>
</dbReference>
<dbReference type="Pfam" id="PF18967">
    <property type="entry name" value="PycTM"/>
    <property type="match status" value="1"/>
</dbReference>
<keyword evidence="11" id="KW-1185">Reference proteome</keyword>
<dbReference type="RefSeq" id="WP_311699411.1">
    <property type="nucleotide sequence ID" value="NZ_JAVREY010000063.1"/>
</dbReference>